<keyword evidence="1" id="KW-0472">Membrane</keyword>
<feature type="transmembrane region" description="Helical" evidence="1">
    <location>
        <begin position="7"/>
        <end position="27"/>
    </location>
</feature>
<dbReference type="Proteomes" id="UP000004324">
    <property type="component" value="Unassembled WGS sequence"/>
</dbReference>
<feature type="transmembrane region" description="Helical" evidence="1">
    <location>
        <begin position="47"/>
        <end position="65"/>
    </location>
</feature>
<keyword evidence="1" id="KW-1133">Transmembrane helix</keyword>
<dbReference type="RefSeq" id="WP_007934052.1">
    <property type="nucleotide sequence ID" value="NZ_AKVJ01000025.1"/>
</dbReference>
<dbReference type="PATRIC" id="fig|1149862.3.peg.2220"/>
<evidence type="ECO:0000313" key="3">
    <source>
        <dbReference type="Proteomes" id="UP000004324"/>
    </source>
</evidence>
<organism evidence="2 3">
    <name type="scientific">Pelosinus fermentans B4</name>
    <dbReference type="NCBI Taxonomy" id="1149862"/>
    <lineage>
        <taxon>Bacteria</taxon>
        <taxon>Bacillati</taxon>
        <taxon>Bacillota</taxon>
        <taxon>Negativicutes</taxon>
        <taxon>Selenomonadales</taxon>
        <taxon>Sporomusaceae</taxon>
        <taxon>Pelosinus</taxon>
    </lineage>
</organism>
<dbReference type="EMBL" id="AKVJ01000025">
    <property type="protein sequence ID" value="EIW18435.1"/>
    <property type="molecule type" value="Genomic_DNA"/>
</dbReference>
<keyword evidence="1" id="KW-0812">Transmembrane</keyword>
<name>I8RJN9_9FIRM</name>
<sequence>MGIFDRIILSIYTLLLALLSLGVVLLSVRLISLEWVWTGILHINGRWEAGLLGMVFFLVSLRLLLAGIRTRRIKDTIVHHTDMGDVHISLEAIKNLVEKTARHTRGVRGVKVRVNHHDGQGLKVVLKAVISPENNVPNVSEELQKKVHEYIKNTVGVQLVDVQIIVENISNDFKSKQRVE</sequence>
<dbReference type="OrthoDB" id="1679795at2"/>
<evidence type="ECO:0000313" key="2">
    <source>
        <dbReference type="EMBL" id="EIW18435.1"/>
    </source>
</evidence>
<dbReference type="NCBIfam" id="NF033218">
    <property type="entry name" value="anchor_AmaP"/>
    <property type="match status" value="1"/>
</dbReference>
<gene>
    <name evidence="2" type="ORF">FB4_3254</name>
</gene>
<proteinExistence type="predicted"/>
<reference evidence="2 3" key="1">
    <citation type="journal article" date="2012" name="J. Bacteriol.">
        <title>Draft Genome Sequences for Two Metal-Reducing Pelosinus fermentans Strains Isolated from a Cr(VI)-Contaminated Site and for Type Strain R7.</title>
        <authorList>
            <person name="Brown S.D."/>
            <person name="Podar M."/>
            <person name="Klingeman D.M."/>
            <person name="Johnson C.M."/>
            <person name="Yang Z.K."/>
            <person name="Utturkar S.M."/>
            <person name="Land M.L."/>
            <person name="Mosher J.J."/>
            <person name="Hurt R.A.Jr."/>
            <person name="Phelps T.J."/>
            <person name="Palumbo A.V."/>
            <person name="Arkin A.P."/>
            <person name="Hazen T.C."/>
            <person name="Elias D.A."/>
        </authorList>
    </citation>
    <scope>NUCLEOTIDE SEQUENCE [LARGE SCALE GENOMIC DNA]</scope>
    <source>
        <strain evidence="2 3">B4</strain>
    </source>
</reference>
<dbReference type="AlphaFoldDB" id="I8RJN9"/>
<comment type="caution">
    <text evidence="2">The sequence shown here is derived from an EMBL/GenBank/DDBJ whole genome shotgun (WGS) entry which is preliminary data.</text>
</comment>
<evidence type="ECO:0000256" key="1">
    <source>
        <dbReference type="SAM" id="Phobius"/>
    </source>
</evidence>
<evidence type="ECO:0008006" key="4">
    <source>
        <dbReference type="Google" id="ProtNLM"/>
    </source>
</evidence>
<keyword evidence="3" id="KW-1185">Reference proteome</keyword>
<accession>I8RJN9</accession>
<protein>
    <recommendedName>
        <fullName evidence="4">Alkaline shock response membrane anchor protein AmaP</fullName>
    </recommendedName>
</protein>